<dbReference type="GO" id="GO:0003676">
    <property type="term" value="F:nucleic acid binding"/>
    <property type="evidence" value="ECO:0007669"/>
    <property type="project" value="InterPro"/>
</dbReference>
<dbReference type="PROSITE" id="PS50158">
    <property type="entry name" value="ZF_CCHC"/>
    <property type="match status" value="1"/>
</dbReference>
<evidence type="ECO:0000259" key="7">
    <source>
        <dbReference type="PROSITE" id="PS50158"/>
    </source>
</evidence>
<feature type="compositionally biased region" description="Low complexity" evidence="6">
    <location>
        <begin position="1"/>
        <end position="15"/>
    </location>
</feature>
<accession>A0AAV1V988</accession>
<dbReference type="PANTHER" id="PTHR42648:SF28">
    <property type="entry name" value="TRANSPOSON-ENCODED PROTEIN WITH RIBONUCLEASE H-LIKE AND RETROVIRUS ZINC FINGER-LIKE DOMAINS"/>
    <property type="match status" value="1"/>
</dbReference>
<name>A0AAV1V988_9STRA</name>
<dbReference type="GO" id="GO:0015074">
    <property type="term" value="P:DNA integration"/>
    <property type="evidence" value="ECO:0007669"/>
    <property type="project" value="InterPro"/>
</dbReference>
<keyword evidence="5" id="KW-0862">Zinc</keyword>
<evidence type="ECO:0000256" key="1">
    <source>
        <dbReference type="ARBA" id="ARBA00022670"/>
    </source>
</evidence>
<dbReference type="GO" id="GO:0008270">
    <property type="term" value="F:zinc ion binding"/>
    <property type="evidence" value="ECO:0007669"/>
    <property type="project" value="UniProtKB-KW"/>
</dbReference>
<dbReference type="InterPro" id="IPR039537">
    <property type="entry name" value="Retrotran_Ty1/copia-like"/>
</dbReference>
<evidence type="ECO:0000256" key="3">
    <source>
        <dbReference type="ARBA" id="ARBA00022750"/>
    </source>
</evidence>
<dbReference type="PANTHER" id="PTHR42648">
    <property type="entry name" value="TRANSPOSASE, PUTATIVE-RELATED"/>
    <property type="match status" value="1"/>
</dbReference>
<dbReference type="SUPFAM" id="SSF57756">
    <property type="entry name" value="Retrovirus zinc finger-like domains"/>
    <property type="match status" value="1"/>
</dbReference>
<dbReference type="GO" id="GO:0006508">
    <property type="term" value="P:proteolysis"/>
    <property type="evidence" value="ECO:0007669"/>
    <property type="project" value="UniProtKB-KW"/>
</dbReference>
<evidence type="ECO:0000313" key="9">
    <source>
        <dbReference type="EMBL" id="CAK7941998.1"/>
    </source>
</evidence>
<dbReference type="CDD" id="cd09272">
    <property type="entry name" value="RNase_HI_RT_Ty1"/>
    <property type="match status" value="1"/>
</dbReference>
<dbReference type="InterPro" id="IPR036875">
    <property type="entry name" value="Znf_CCHC_sf"/>
</dbReference>
<evidence type="ECO:0000313" key="10">
    <source>
        <dbReference type="Proteomes" id="UP001162060"/>
    </source>
</evidence>
<dbReference type="InterPro" id="IPR043502">
    <property type="entry name" value="DNA/RNA_pol_sf"/>
</dbReference>
<keyword evidence="5" id="KW-0863">Zinc-finger</keyword>
<evidence type="ECO:0000256" key="6">
    <source>
        <dbReference type="SAM" id="MobiDB-lite"/>
    </source>
</evidence>
<keyword evidence="3" id="KW-0064">Aspartyl protease</keyword>
<feature type="domain" description="CCHC-type" evidence="7">
    <location>
        <begin position="374"/>
        <end position="390"/>
    </location>
</feature>
<dbReference type="InterPro" id="IPR054722">
    <property type="entry name" value="PolX-like_BBD"/>
</dbReference>
<evidence type="ECO:0000259" key="8">
    <source>
        <dbReference type="PROSITE" id="PS50994"/>
    </source>
</evidence>
<gene>
    <name evidence="9" type="ORF">PM001_LOCUS27148</name>
</gene>
<dbReference type="SUPFAM" id="SSF53098">
    <property type="entry name" value="Ribonuclease H-like"/>
    <property type="match status" value="1"/>
</dbReference>
<evidence type="ECO:0000256" key="4">
    <source>
        <dbReference type="ARBA" id="ARBA00022801"/>
    </source>
</evidence>
<dbReference type="InterPro" id="IPR036397">
    <property type="entry name" value="RNaseH_sf"/>
</dbReference>
<dbReference type="Pfam" id="PF25597">
    <property type="entry name" value="SH3_retrovirus"/>
    <property type="match status" value="1"/>
</dbReference>
<feature type="domain" description="Integrase catalytic" evidence="8">
    <location>
        <begin position="622"/>
        <end position="791"/>
    </location>
</feature>
<dbReference type="Gene3D" id="4.10.60.10">
    <property type="entry name" value="Zinc finger, CCHC-type"/>
    <property type="match status" value="1"/>
</dbReference>
<dbReference type="InterPro" id="IPR001584">
    <property type="entry name" value="Integrase_cat-core"/>
</dbReference>
<keyword evidence="1" id="KW-0645">Protease</keyword>
<dbReference type="SMART" id="SM00343">
    <property type="entry name" value="ZnF_C2HC"/>
    <property type="match status" value="1"/>
</dbReference>
<evidence type="ECO:0000256" key="2">
    <source>
        <dbReference type="ARBA" id="ARBA00022723"/>
    </source>
</evidence>
<protein>
    <recommendedName>
        <fullName evidence="11">Polyprotein</fullName>
    </recommendedName>
</protein>
<keyword evidence="2" id="KW-0479">Metal-binding</keyword>
<reference evidence="9" key="1">
    <citation type="submission" date="2024-01" db="EMBL/GenBank/DDBJ databases">
        <authorList>
            <person name="Webb A."/>
        </authorList>
    </citation>
    <scope>NUCLEOTIDE SEQUENCE</scope>
    <source>
        <strain evidence="9">Pm1</strain>
    </source>
</reference>
<evidence type="ECO:0000256" key="5">
    <source>
        <dbReference type="PROSITE-ProRule" id="PRU00047"/>
    </source>
</evidence>
<keyword evidence="4" id="KW-0378">Hydrolase</keyword>
<feature type="region of interest" description="Disordered" evidence="6">
    <location>
        <begin position="906"/>
        <end position="930"/>
    </location>
</feature>
<dbReference type="Gene3D" id="3.30.420.10">
    <property type="entry name" value="Ribonuclease H-like superfamily/Ribonuclease H"/>
    <property type="match status" value="1"/>
</dbReference>
<dbReference type="PROSITE" id="PS50994">
    <property type="entry name" value="INTEGRASE"/>
    <property type="match status" value="1"/>
</dbReference>
<dbReference type="Pfam" id="PF22936">
    <property type="entry name" value="Pol_BBD"/>
    <property type="match status" value="1"/>
</dbReference>
<dbReference type="EMBL" id="CAKLBY020000267">
    <property type="protein sequence ID" value="CAK7941998.1"/>
    <property type="molecule type" value="Genomic_DNA"/>
</dbReference>
<dbReference type="GO" id="GO:0004190">
    <property type="term" value="F:aspartic-type endopeptidase activity"/>
    <property type="evidence" value="ECO:0007669"/>
    <property type="project" value="UniProtKB-KW"/>
</dbReference>
<evidence type="ECO:0008006" key="11">
    <source>
        <dbReference type="Google" id="ProtNLM"/>
    </source>
</evidence>
<dbReference type="SUPFAM" id="SSF56672">
    <property type="entry name" value="DNA/RNA polymerases"/>
    <property type="match status" value="1"/>
</dbReference>
<dbReference type="InterPro" id="IPR057670">
    <property type="entry name" value="SH3_retrovirus"/>
</dbReference>
<comment type="caution">
    <text evidence="9">The sequence shown here is derived from an EMBL/GenBank/DDBJ whole genome shotgun (WGS) entry which is preliminary data.</text>
</comment>
<sequence length="1475" mass="163926">MSPNGDTDAAGATGAQPRALTGRERASSLQGENLEVKAEAVPGNTEQRMLDLLTGLAERMAKLEASQGTKDQPMDKESSVFGSAIGLGQPMNRRALDVTPPRAPSPHMSPGTYFGMNQPGYARAAENVERAQAPQPGLPQHFVPPPVCQQAQIPQHVPSYARVPDARQRKLNIRHFDGKELYQGLGSGFLSWGKKFVREVSFAERASGFPWSEDVKIDVLGHNLTGMAERYYNRQVEGWWQEEPTLEHAMQRLLHTFATKITPAQSMKLFTAAKSPKRSWTEHYLYLVAVSEACGGADNLVQDNIVHYADPAMRVSMLARLNLTRFDYLRQAEELAHFAQSTEIELRGKHIGKDVVNNVRHVREKTRNGRKDNRKCYSCGKSGHIKAACPGNKVSREASVDVDFVLAVGNPSANHGYWILDSGSSRHLVNDVSMLENPEDCQSECIAADGGPLRITKRGSVTITTTVMGKVTKVRLLDVQYAENLERNIISYGILEAKGFGIAYMGDRRVVGNIDSGVVVFDVEKKNNVLIVRDHDRGSVQLPSDILMTALAQGEFEVSQDVQRGTLMHFHRRLAHLNYDTILRMAKDPASGIQLTDETRENCLACAQGKQTKNQQSRKDTGTNAPIDVIGGVICSDLKGPMTPRDRLGNRYMVNFVDHRTNYCRVFLAKSKDVAAQKFKHFMAFFERQFNCRIHVLRTDGGGEYRTLDLFCKETGIARQISEPSNQASNGKAERMHRTIMNMVRSMVFACGLPLSFWGDAAEYAAYILNRSPSKANAGRLSPLQMLTKKVPVLSDIVVFGSPCTVHQDAKNKSLGARGKQGVIIGKSDEVKGYRVYIPRDKVVVVTQHVKNVETLTKEQNDQLRRVHLKEIDEVACDGSTQKEKTQATVHDAMRRNHSKVGGWTREAHVTRATSRKSREDNAEQKEEEVSDVVNVIRESDPKSYGQAMKSGLKDKWVAAMDEELRALEDNDVWKVEVPPKGSHVLHTKWVFKTKLNAEGEIDRFKARLVACGNEQVYGVEYGLTFSAVMELSTVKVILVLALRWGVPARHGDIPNAYVKANKEEHLEIFLAIPQGMTVPDVILKQFGTQGSDKLALRLKKSLYGLKQAGRLWSKLLDTKLVEAGFSRCVSDACLYFRHDGGELTIVGVYVDDLLVTATSQDKVEEFFKAMSVLSIKDLGQVNKFLGMRMALKDSKTYTVDQTTAIDEMLNQHGLDAANGVRAPIGDDSNDDVSEGVYLSANRGKKGEPTVRNFQSLVGSLLWIARCSRPDISFAVHRATRRTHQPTVSDWKLAKRVARYLKTTKDMKLKMSLEDEKDVITVICWSDSDFAADKSDRKSITGGVLTVSGVIVHWICKKQTGVSLSTMEAEFTSASHVGRELLGLRELLKEIGLPVTEPMSMLMDNQEAIKMLESEGSMASAKHVDVRMKFICDYAKKGIVKPEFVESKLMKADLLTKTVTGHPEACTGDSTSYLF</sequence>
<dbReference type="Pfam" id="PF07727">
    <property type="entry name" value="RVT_2"/>
    <property type="match status" value="1"/>
</dbReference>
<feature type="region of interest" description="Disordered" evidence="6">
    <location>
        <begin position="1"/>
        <end position="47"/>
    </location>
</feature>
<dbReference type="InterPro" id="IPR001878">
    <property type="entry name" value="Znf_CCHC"/>
</dbReference>
<dbReference type="Proteomes" id="UP001162060">
    <property type="component" value="Unassembled WGS sequence"/>
</dbReference>
<dbReference type="InterPro" id="IPR012337">
    <property type="entry name" value="RNaseH-like_sf"/>
</dbReference>
<organism evidence="9 10">
    <name type="scientific">Peronospora matthiolae</name>
    <dbReference type="NCBI Taxonomy" id="2874970"/>
    <lineage>
        <taxon>Eukaryota</taxon>
        <taxon>Sar</taxon>
        <taxon>Stramenopiles</taxon>
        <taxon>Oomycota</taxon>
        <taxon>Peronosporomycetes</taxon>
        <taxon>Peronosporales</taxon>
        <taxon>Peronosporaceae</taxon>
        <taxon>Peronospora</taxon>
    </lineage>
</organism>
<dbReference type="InterPro" id="IPR013103">
    <property type="entry name" value="RVT_2"/>
</dbReference>
<proteinExistence type="predicted"/>